<proteinExistence type="predicted"/>
<evidence type="ECO:0000313" key="1">
    <source>
        <dbReference type="EMBL" id="KAG7308334.1"/>
    </source>
</evidence>
<sequence length="99" mass="11413">MNILNKKFVHLVENPFVVNIDDIYIEQTPCICETQSHDDFSECAGSSHNTRAPPTVARVRRIYFCTEHVRSTSWLSVAYQVRAGIRSRPEQELKTMLCL</sequence>
<evidence type="ECO:0000313" key="2">
    <source>
        <dbReference type="Proteomes" id="UP000823941"/>
    </source>
</evidence>
<gene>
    <name evidence="1" type="ORF">JYU34_005528</name>
</gene>
<organism evidence="1 2">
    <name type="scientific">Plutella xylostella</name>
    <name type="common">Diamondback moth</name>
    <name type="synonym">Plutella maculipennis</name>
    <dbReference type="NCBI Taxonomy" id="51655"/>
    <lineage>
        <taxon>Eukaryota</taxon>
        <taxon>Metazoa</taxon>
        <taxon>Ecdysozoa</taxon>
        <taxon>Arthropoda</taxon>
        <taxon>Hexapoda</taxon>
        <taxon>Insecta</taxon>
        <taxon>Pterygota</taxon>
        <taxon>Neoptera</taxon>
        <taxon>Endopterygota</taxon>
        <taxon>Lepidoptera</taxon>
        <taxon>Glossata</taxon>
        <taxon>Ditrysia</taxon>
        <taxon>Yponomeutoidea</taxon>
        <taxon>Plutellidae</taxon>
        <taxon>Plutella</taxon>
    </lineage>
</organism>
<reference evidence="1 2" key="1">
    <citation type="submission" date="2021-06" db="EMBL/GenBank/DDBJ databases">
        <title>A haploid diamondback moth (Plutella xylostella L.) genome assembly resolves 31 chromosomes and identifies a diamide resistance mutation.</title>
        <authorList>
            <person name="Ward C.M."/>
            <person name="Perry K.D."/>
            <person name="Baker G."/>
            <person name="Powis K."/>
            <person name="Heckel D.G."/>
            <person name="Baxter S.W."/>
        </authorList>
    </citation>
    <scope>NUCLEOTIDE SEQUENCE [LARGE SCALE GENOMIC DNA]</scope>
    <source>
        <strain evidence="1 2">LV</strain>
        <tissue evidence="1">Single pupa</tissue>
    </source>
</reference>
<accession>A0ABQ7QTF3</accession>
<dbReference type="Proteomes" id="UP000823941">
    <property type="component" value="Chromosome 8"/>
</dbReference>
<keyword evidence="2" id="KW-1185">Reference proteome</keyword>
<comment type="caution">
    <text evidence="1">The sequence shown here is derived from an EMBL/GenBank/DDBJ whole genome shotgun (WGS) entry which is preliminary data.</text>
</comment>
<protein>
    <submittedName>
        <fullName evidence="1">Uncharacterized protein</fullName>
    </submittedName>
</protein>
<name>A0ABQ7QTF3_PLUXY</name>
<dbReference type="EMBL" id="JAHIBW010000008">
    <property type="protein sequence ID" value="KAG7308334.1"/>
    <property type="molecule type" value="Genomic_DNA"/>
</dbReference>